<accession>A0A261QXV2</accession>
<comment type="function">
    <text evidence="1 12">Required for the export of heme to the periplasm for the biogenesis of c-type cytochromes.</text>
</comment>
<evidence type="ECO:0000256" key="1">
    <source>
        <dbReference type="ARBA" id="ARBA00002442"/>
    </source>
</evidence>
<keyword evidence="6 12" id="KW-1003">Cell membrane</keyword>
<evidence type="ECO:0000256" key="7">
    <source>
        <dbReference type="ARBA" id="ARBA00022519"/>
    </source>
</evidence>
<dbReference type="InterPro" id="IPR003544">
    <property type="entry name" value="Cyt_c_biogenesis_CcmB"/>
</dbReference>
<keyword evidence="9 12" id="KW-0201">Cytochrome c-type biogenesis</keyword>
<sequence length="223" mass="23151">MTKVLILLFTRELNLLCRQPAEIANPLVFYCLVIALVPLAVGPQSQLLLQMAPGMLWVAALLAVLLSLDGLFRSDFDDGSLEQWLLSPHPLPLLAAVKVLAHWLCTGLALVVLAPVLAVMLGIPAASLPVLMLSLLLGTPVLCLLGAVGAALTMALRRGGLLLALLILPLYIPVLILGSGAVQAAVLGLPASGYLLWLGSLAALAVTLAPFAIAAALTISVRG</sequence>
<organism evidence="14 15">
    <name type="scientific">Bordetella genomosp. 7</name>
    <dbReference type="NCBI Taxonomy" id="1416805"/>
    <lineage>
        <taxon>Bacteria</taxon>
        <taxon>Pseudomonadati</taxon>
        <taxon>Pseudomonadota</taxon>
        <taxon>Betaproteobacteria</taxon>
        <taxon>Burkholderiales</taxon>
        <taxon>Alcaligenaceae</taxon>
        <taxon>Bordetella</taxon>
    </lineage>
</organism>
<evidence type="ECO:0000256" key="5">
    <source>
        <dbReference type="ARBA" id="ARBA00022448"/>
    </source>
</evidence>
<dbReference type="PANTHER" id="PTHR30070">
    <property type="entry name" value="HEME EXPORTER PROTEIN B"/>
    <property type="match status" value="1"/>
</dbReference>
<evidence type="ECO:0000256" key="11">
    <source>
        <dbReference type="ARBA" id="ARBA00023136"/>
    </source>
</evidence>
<name>A0A261QXV2_9BORD</name>
<feature type="transmembrane region" description="Helical" evidence="13">
    <location>
        <begin position="93"/>
        <end position="118"/>
    </location>
</feature>
<feature type="transmembrane region" description="Helical" evidence="13">
    <location>
        <begin position="47"/>
        <end position="72"/>
    </location>
</feature>
<keyword evidence="15" id="KW-1185">Reference proteome</keyword>
<dbReference type="AlphaFoldDB" id="A0A261QXV2"/>
<dbReference type="PIRSF" id="PIRSF002764">
    <property type="entry name" value="CcmB"/>
    <property type="match status" value="1"/>
</dbReference>
<evidence type="ECO:0000256" key="9">
    <source>
        <dbReference type="ARBA" id="ARBA00022748"/>
    </source>
</evidence>
<keyword evidence="8 13" id="KW-0812">Transmembrane</keyword>
<comment type="caution">
    <text evidence="14">The sequence shown here is derived from an EMBL/GenBank/DDBJ whole genome shotgun (WGS) entry which is preliminary data.</text>
</comment>
<keyword evidence="7 12" id="KW-0997">Cell inner membrane</keyword>
<feature type="transmembrane region" description="Helical" evidence="13">
    <location>
        <begin position="161"/>
        <end position="182"/>
    </location>
</feature>
<evidence type="ECO:0000256" key="4">
    <source>
        <dbReference type="ARBA" id="ARBA00016452"/>
    </source>
</evidence>
<dbReference type="Proteomes" id="UP000216947">
    <property type="component" value="Unassembled WGS sequence"/>
</dbReference>
<evidence type="ECO:0000313" key="14">
    <source>
        <dbReference type="EMBL" id="OZI17212.1"/>
    </source>
</evidence>
<dbReference type="GO" id="GO:0015232">
    <property type="term" value="F:heme transmembrane transporter activity"/>
    <property type="evidence" value="ECO:0007669"/>
    <property type="project" value="InterPro"/>
</dbReference>
<keyword evidence="10 13" id="KW-1133">Transmembrane helix</keyword>
<reference evidence="15" key="1">
    <citation type="submission" date="2017-05" db="EMBL/GenBank/DDBJ databases">
        <title>Complete and WGS of Bordetella genogroups.</title>
        <authorList>
            <person name="Spilker T."/>
            <person name="Lipuma J."/>
        </authorList>
    </citation>
    <scope>NUCLEOTIDE SEQUENCE [LARGE SCALE GENOMIC DNA]</scope>
    <source>
        <strain evidence="15">AU18089</strain>
    </source>
</reference>
<comment type="subcellular location">
    <subcellularLocation>
        <location evidence="2">Cell inner membrane</location>
        <topology evidence="2">Multi-pass membrane protein</topology>
    </subcellularLocation>
</comment>
<protein>
    <recommendedName>
        <fullName evidence="4 12">Heme exporter protein B</fullName>
    </recommendedName>
</protein>
<keyword evidence="5 12" id="KW-0813">Transport</keyword>
<evidence type="ECO:0000313" key="15">
    <source>
        <dbReference type="Proteomes" id="UP000216947"/>
    </source>
</evidence>
<keyword evidence="11 12" id="KW-0472">Membrane</keyword>
<comment type="similarity">
    <text evidence="3 12">Belongs to the CcmB/CycW/HelB family.</text>
</comment>
<feature type="transmembrane region" description="Helical" evidence="13">
    <location>
        <begin position="21"/>
        <end position="41"/>
    </location>
</feature>
<dbReference type="PRINTS" id="PR01414">
    <property type="entry name" value="CCMBBIOGNSIS"/>
</dbReference>
<evidence type="ECO:0000256" key="3">
    <source>
        <dbReference type="ARBA" id="ARBA00010544"/>
    </source>
</evidence>
<dbReference type="PANTHER" id="PTHR30070:SF1">
    <property type="entry name" value="CYTOCHROME C BIOGENESIS B-RELATED"/>
    <property type="match status" value="1"/>
</dbReference>
<feature type="transmembrane region" description="Helical" evidence="13">
    <location>
        <begin position="194"/>
        <end position="219"/>
    </location>
</feature>
<dbReference type="NCBIfam" id="TIGR01190">
    <property type="entry name" value="ccmB"/>
    <property type="match status" value="1"/>
</dbReference>
<dbReference type="InterPro" id="IPR026031">
    <property type="entry name" value="Cyt_c_CcmB_bac"/>
</dbReference>
<dbReference type="EMBL" id="NEVK01000007">
    <property type="protein sequence ID" value="OZI17212.1"/>
    <property type="molecule type" value="Genomic_DNA"/>
</dbReference>
<feature type="transmembrane region" description="Helical" evidence="13">
    <location>
        <begin position="130"/>
        <end position="154"/>
    </location>
</feature>
<proteinExistence type="inferred from homology"/>
<dbReference type="GO" id="GO:1903607">
    <property type="term" value="P:cytochrome c biosynthetic process"/>
    <property type="evidence" value="ECO:0007669"/>
    <property type="project" value="TreeGrafter"/>
</dbReference>
<evidence type="ECO:0000256" key="10">
    <source>
        <dbReference type="ARBA" id="ARBA00022989"/>
    </source>
</evidence>
<evidence type="ECO:0000256" key="2">
    <source>
        <dbReference type="ARBA" id="ARBA00004429"/>
    </source>
</evidence>
<dbReference type="GO" id="GO:0017004">
    <property type="term" value="P:cytochrome complex assembly"/>
    <property type="evidence" value="ECO:0007669"/>
    <property type="project" value="UniProtKB-KW"/>
</dbReference>
<dbReference type="GO" id="GO:0005886">
    <property type="term" value="C:plasma membrane"/>
    <property type="evidence" value="ECO:0007669"/>
    <property type="project" value="UniProtKB-SubCell"/>
</dbReference>
<evidence type="ECO:0000256" key="6">
    <source>
        <dbReference type="ARBA" id="ARBA00022475"/>
    </source>
</evidence>
<gene>
    <name evidence="14" type="ORF">CAL19_15355</name>
</gene>
<evidence type="ECO:0000256" key="12">
    <source>
        <dbReference type="PIRNR" id="PIRNR002764"/>
    </source>
</evidence>
<evidence type="ECO:0000256" key="13">
    <source>
        <dbReference type="SAM" id="Phobius"/>
    </source>
</evidence>
<dbReference type="Pfam" id="PF03379">
    <property type="entry name" value="CcmB"/>
    <property type="match status" value="1"/>
</dbReference>
<evidence type="ECO:0000256" key="8">
    <source>
        <dbReference type="ARBA" id="ARBA00022692"/>
    </source>
</evidence>
<dbReference type="RefSeq" id="WP_094797279.1">
    <property type="nucleotide sequence ID" value="NZ_NEVK01000007.1"/>
</dbReference>